<dbReference type="EMBL" id="BLLF01000307">
    <property type="protein sequence ID" value="GFH10335.1"/>
    <property type="molecule type" value="Genomic_DNA"/>
</dbReference>
<dbReference type="SUPFAM" id="SSF50978">
    <property type="entry name" value="WD40 repeat-like"/>
    <property type="match status" value="1"/>
</dbReference>
<keyword evidence="3" id="KW-1185">Reference proteome</keyword>
<dbReference type="AlphaFoldDB" id="A0A699YLX7"/>
<evidence type="ECO:0000313" key="3">
    <source>
        <dbReference type="Proteomes" id="UP000485058"/>
    </source>
</evidence>
<dbReference type="Gene3D" id="2.130.10.10">
    <property type="entry name" value="YVTN repeat-like/Quinoprotein amine dehydrogenase"/>
    <property type="match status" value="1"/>
</dbReference>
<reference evidence="2 3" key="1">
    <citation type="submission" date="2020-02" db="EMBL/GenBank/DDBJ databases">
        <title>Draft genome sequence of Haematococcus lacustris strain NIES-144.</title>
        <authorList>
            <person name="Morimoto D."/>
            <person name="Nakagawa S."/>
            <person name="Yoshida T."/>
            <person name="Sawayama S."/>
        </authorList>
    </citation>
    <scope>NUCLEOTIDE SEQUENCE [LARGE SCALE GENOMIC DNA]</scope>
    <source>
        <strain evidence="2 3">NIES-144</strain>
    </source>
</reference>
<dbReference type="InterPro" id="IPR015943">
    <property type="entry name" value="WD40/YVTN_repeat-like_dom_sf"/>
</dbReference>
<feature type="non-terminal residue" evidence="2">
    <location>
        <position position="1"/>
    </location>
</feature>
<feature type="region of interest" description="Disordered" evidence="1">
    <location>
        <begin position="29"/>
        <end position="50"/>
    </location>
</feature>
<evidence type="ECO:0000313" key="2">
    <source>
        <dbReference type="EMBL" id="GFH10335.1"/>
    </source>
</evidence>
<dbReference type="Pfam" id="PF00400">
    <property type="entry name" value="WD40"/>
    <property type="match status" value="2"/>
</dbReference>
<accession>A0A699YLX7</accession>
<organism evidence="2 3">
    <name type="scientific">Haematococcus lacustris</name>
    <name type="common">Green alga</name>
    <name type="synonym">Haematococcus pluvialis</name>
    <dbReference type="NCBI Taxonomy" id="44745"/>
    <lineage>
        <taxon>Eukaryota</taxon>
        <taxon>Viridiplantae</taxon>
        <taxon>Chlorophyta</taxon>
        <taxon>core chlorophytes</taxon>
        <taxon>Chlorophyceae</taxon>
        <taxon>CS clade</taxon>
        <taxon>Chlamydomonadales</taxon>
        <taxon>Haematococcaceae</taxon>
        <taxon>Haematococcus</taxon>
    </lineage>
</organism>
<feature type="compositionally biased region" description="Polar residues" evidence="1">
    <location>
        <begin position="70"/>
        <end position="80"/>
    </location>
</feature>
<feature type="region of interest" description="Disordered" evidence="1">
    <location>
        <begin position="216"/>
        <end position="266"/>
    </location>
</feature>
<comment type="caution">
    <text evidence="2">The sequence shown here is derived from an EMBL/GenBank/DDBJ whole genome shotgun (WGS) entry which is preliminary data.</text>
</comment>
<feature type="compositionally biased region" description="Low complexity" evidence="1">
    <location>
        <begin position="234"/>
        <end position="247"/>
    </location>
</feature>
<dbReference type="Proteomes" id="UP000485058">
    <property type="component" value="Unassembled WGS sequence"/>
</dbReference>
<sequence>GGDGQGGEAGDSAAVLRGSAWPTLWRAAGARSGQAAAQGRLHKSTAHSAVHARPEGVLALSPSHQLLVTGSSDGTISTHTPSLTLVGSLGPSSSSPRGVGSPPSPPAPETRTSASVRAPGVVMPPDLAAITQPGNAVTVAVSQEPQGLMRLAGGLAAWSGGAAAGLHQLAAGGVAAVGFDHSGRFIISAGSDGSLFVYETKGGHHLTRKPSTKMFNPNQKVGPSGRGVNVSLVSTGSDSSSAGTGTTQPSMASTFHRPHTLASQES</sequence>
<gene>
    <name evidence="2" type="ORF">HaLaN_05629</name>
</gene>
<keyword evidence="2" id="KW-0282">Flagellum</keyword>
<proteinExistence type="predicted"/>
<feature type="compositionally biased region" description="Low complexity" evidence="1">
    <location>
        <begin position="29"/>
        <end position="39"/>
    </location>
</feature>
<feature type="region of interest" description="Disordered" evidence="1">
    <location>
        <begin position="70"/>
        <end position="113"/>
    </location>
</feature>
<dbReference type="SMART" id="SM00320">
    <property type="entry name" value="WD40"/>
    <property type="match status" value="2"/>
</dbReference>
<name>A0A699YLX7_HAELA</name>
<evidence type="ECO:0000256" key="1">
    <source>
        <dbReference type="SAM" id="MobiDB-lite"/>
    </source>
</evidence>
<dbReference type="InterPro" id="IPR001680">
    <property type="entry name" value="WD40_rpt"/>
</dbReference>
<keyword evidence="2" id="KW-0969">Cilium</keyword>
<keyword evidence="2" id="KW-0966">Cell projection</keyword>
<dbReference type="InterPro" id="IPR036322">
    <property type="entry name" value="WD40_repeat_dom_sf"/>
</dbReference>
<feature type="compositionally biased region" description="Low complexity" evidence="1">
    <location>
        <begin position="81"/>
        <end position="101"/>
    </location>
</feature>
<protein>
    <submittedName>
        <fullName evidence="2">Cilia-and flagella-associated protein 43</fullName>
    </submittedName>
</protein>